<dbReference type="GO" id="GO:0000271">
    <property type="term" value="P:polysaccharide biosynthetic process"/>
    <property type="evidence" value="ECO:0007669"/>
    <property type="project" value="TreeGrafter"/>
</dbReference>
<dbReference type="PANTHER" id="PTHR30244">
    <property type="entry name" value="TRANSAMINASE"/>
    <property type="match status" value="1"/>
</dbReference>
<protein>
    <submittedName>
        <fullName evidence="6">DegT/DnrJ/EryC1/StrS aminotransferase family protein</fullName>
    </submittedName>
</protein>
<keyword evidence="7" id="KW-1185">Reference proteome</keyword>
<keyword evidence="6" id="KW-0808">Transferase</keyword>
<dbReference type="InterPro" id="IPR000653">
    <property type="entry name" value="DegT/StrS_aminotransferase"/>
</dbReference>
<dbReference type="EMBL" id="SOHN01000016">
    <property type="protein sequence ID" value="TFD86268.1"/>
    <property type="molecule type" value="Genomic_DNA"/>
</dbReference>
<dbReference type="InterPro" id="IPR015421">
    <property type="entry name" value="PyrdxlP-dep_Trfase_major"/>
</dbReference>
<gene>
    <name evidence="6" type="ORF">E3T51_14215</name>
</gene>
<evidence type="ECO:0000313" key="6">
    <source>
        <dbReference type="EMBL" id="TFD86268.1"/>
    </source>
</evidence>
<dbReference type="SUPFAM" id="SSF53383">
    <property type="entry name" value="PLP-dependent transferases"/>
    <property type="match status" value="1"/>
</dbReference>
<organism evidence="6 7">
    <name type="scientific">Cryobacterium serini</name>
    <dbReference type="NCBI Taxonomy" id="1259201"/>
    <lineage>
        <taxon>Bacteria</taxon>
        <taxon>Bacillati</taxon>
        <taxon>Actinomycetota</taxon>
        <taxon>Actinomycetes</taxon>
        <taxon>Micrococcales</taxon>
        <taxon>Microbacteriaceae</taxon>
        <taxon>Cryobacterium</taxon>
    </lineage>
</organism>
<dbReference type="Proteomes" id="UP000297626">
    <property type="component" value="Unassembled WGS sequence"/>
</dbReference>
<dbReference type="PIRSF" id="PIRSF000390">
    <property type="entry name" value="PLP_StrS"/>
    <property type="match status" value="1"/>
</dbReference>
<dbReference type="GO" id="GO:0008483">
    <property type="term" value="F:transaminase activity"/>
    <property type="evidence" value="ECO:0007669"/>
    <property type="project" value="UniProtKB-KW"/>
</dbReference>
<dbReference type="AlphaFoldDB" id="A0A4R9BKV9"/>
<keyword evidence="6" id="KW-0032">Aminotransferase</keyword>
<feature type="modified residue" description="N6-(pyridoxal phosphate)lysine" evidence="4">
    <location>
        <position position="194"/>
    </location>
</feature>
<evidence type="ECO:0000256" key="5">
    <source>
        <dbReference type="RuleBase" id="RU004508"/>
    </source>
</evidence>
<comment type="similarity">
    <text evidence="2 5">Belongs to the DegT/DnrJ/EryC1 family.</text>
</comment>
<reference evidence="6 7" key="1">
    <citation type="submission" date="2019-03" db="EMBL/GenBank/DDBJ databases">
        <title>Genomics of glacier-inhabiting Cryobacterium strains.</title>
        <authorList>
            <person name="Liu Q."/>
            <person name="Xin Y.-H."/>
        </authorList>
    </citation>
    <scope>NUCLEOTIDE SEQUENCE [LARGE SCALE GENOMIC DNA]</scope>
    <source>
        <strain evidence="6 7">Sr54</strain>
    </source>
</reference>
<dbReference type="InterPro" id="IPR015424">
    <property type="entry name" value="PyrdxlP-dep_Trfase"/>
</dbReference>
<dbReference type="RefSeq" id="WP_134530379.1">
    <property type="nucleotide sequence ID" value="NZ_SOHN01000016.1"/>
</dbReference>
<dbReference type="GO" id="GO:0030170">
    <property type="term" value="F:pyridoxal phosphate binding"/>
    <property type="evidence" value="ECO:0007669"/>
    <property type="project" value="TreeGrafter"/>
</dbReference>
<dbReference type="Pfam" id="PF01041">
    <property type="entry name" value="DegT_DnrJ_EryC1"/>
    <property type="match status" value="1"/>
</dbReference>
<name>A0A4R9BKV9_9MICO</name>
<keyword evidence="1 4" id="KW-0663">Pyridoxal phosphate</keyword>
<evidence type="ECO:0000313" key="7">
    <source>
        <dbReference type="Proteomes" id="UP000297626"/>
    </source>
</evidence>
<evidence type="ECO:0000256" key="1">
    <source>
        <dbReference type="ARBA" id="ARBA00022898"/>
    </source>
</evidence>
<proteinExistence type="inferred from homology"/>
<accession>A0A4R9BKV9</accession>
<evidence type="ECO:0000256" key="3">
    <source>
        <dbReference type="PIRSR" id="PIRSR000390-1"/>
    </source>
</evidence>
<dbReference type="Gene3D" id="3.40.640.10">
    <property type="entry name" value="Type I PLP-dependent aspartate aminotransferase-like (Major domain)"/>
    <property type="match status" value="1"/>
</dbReference>
<sequence>MSFKVPFIRPVFPDAEIIAADMRRIVKANWYTNFGPYERNFSNAVASFIGEEFHAATFANATLGLMAVISAGLGRGDKSRFILVPSFTFAAGPQAIDWCGYRPLFVDIEPDGLQPDLDSARRALSEHGKDVAGILLCNTFGIGNVSVDAWERLAEESGLEIFIDSAAGFGSAYADGSRVGRAGHCEVFSFHATKPFAVGEGGAVVSRDAEFIARLRSFQNFGFSPSGAGATVRGLNGKMQEVNAAIGLRQFEGFEAAISSRQLVASTYEAELAGSFFQFPAGMARSAVCFATARVPTHEIQVRVLGELREAGIEARSYYSPAVHDQEYFRDTISSGSLVETQRAVSTSISLPVHQQMDAGDVDLVISTLRKAAGLI</sequence>
<evidence type="ECO:0000256" key="4">
    <source>
        <dbReference type="PIRSR" id="PIRSR000390-2"/>
    </source>
</evidence>
<dbReference type="PANTHER" id="PTHR30244:SF9">
    <property type="entry name" value="PROTEIN RV3402C"/>
    <property type="match status" value="1"/>
</dbReference>
<feature type="active site" description="Proton acceptor" evidence="3">
    <location>
        <position position="194"/>
    </location>
</feature>
<comment type="caution">
    <text evidence="6">The sequence shown here is derived from an EMBL/GenBank/DDBJ whole genome shotgun (WGS) entry which is preliminary data.</text>
</comment>
<evidence type="ECO:0000256" key="2">
    <source>
        <dbReference type="ARBA" id="ARBA00037999"/>
    </source>
</evidence>